<sequence length="95" mass="10362">MVARRARDNATKPLRLATHPKWLPQPLFPPPNRAHLHPPTAHDCPDAAERMRLTVKVPSEGRLLVGVGGKPPEFGEGVIAEPARPRSGKRAAGVW</sequence>
<protein>
    <submittedName>
        <fullName evidence="4">PDZ domain-containing protein</fullName>
    </submittedName>
</protein>
<organism evidence="3 4">
    <name type="scientific">Heligmosomoides polygyrus</name>
    <name type="common">Parasitic roundworm</name>
    <dbReference type="NCBI Taxonomy" id="6339"/>
    <lineage>
        <taxon>Eukaryota</taxon>
        <taxon>Metazoa</taxon>
        <taxon>Ecdysozoa</taxon>
        <taxon>Nematoda</taxon>
        <taxon>Chromadorea</taxon>
        <taxon>Rhabditida</taxon>
        <taxon>Rhabditina</taxon>
        <taxon>Rhabditomorpha</taxon>
        <taxon>Strongyloidea</taxon>
        <taxon>Heligmosomidae</taxon>
        <taxon>Heligmosomoides</taxon>
    </lineage>
</organism>
<dbReference type="AlphaFoldDB" id="A0A183F5F9"/>
<gene>
    <name evidence="2" type="ORF">HPBE_LOCUS1402</name>
</gene>
<feature type="region of interest" description="Disordered" evidence="1">
    <location>
        <begin position="1"/>
        <end position="44"/>
    </location>
</feature>
<name>A0A183F5F9_HELPZ</name>
<dbReference type="WBParaSite" id="HPBE_0000140101-mRNA-1">
    <property type="protein sequence ID" value="HPBE_0000140101-mRNA-1"/>
    <property type="gene ID" value="HPBE_0000140101"/>
</dbReference>
<keyword evidence="3" id="KW-1185">Reference proteome</keyword>
<accession>A0A183F5F9</accession>
<dbReference type="EMBL" id="UZAH01001518">
    <property type="protein sequence ID" value="VDO19784.1"/>
    <property type="molecule type" value="Genomic_DNA"/>
</dbReference>
<evidence type="ECO:0000256" key="1">
    <source>
        <dbReference type="SAM" id="MobiDB-lite"/>
    </source>
</evidence>
<dbReference type="Proteomes" id="UP000050761">
    <property type="component" value="Unassembled WGS sequence"/>
</dbReference>
<accession>A0A3P7U660</accession>
<feature type="compositionally biased region" description="Basic and acidic residues" evidence="1">
    <location>
        <begin position="1"/>
        <end position="10"/>
    </location>
</feature>
<reference evidence="2 3" key="1">
    <citation type="submission" date="2018-11" db="EMBL/GenBank/DDBJ databases">
        <authorList>
            <consortium name="Pathogen Informatics"/>
        </authorList>
    </citation>
    <scope>NUCLEOTIDE SEQUENCE [LARGE SCALE GENOMIC DNA]</scope>
</reference>
<proteinExistence type="predicted"/>
<evidence type="ECO:0000313" key="3">
    <source>
        <dbReference type="Proteomes" id="UP000050761"/>
    </source>
</evidence>
<feature type="region of interest" description="Disordered" evidence="1">
    <location>
        <begin position="67"/>
        <end position="95"/>
    </location>
</feature>
<evidence type="ECO:0000313" key="4">
    <source>
        <dbReference type="WBParaSite" id="HPBE_0000140101-mRNA-1"/>
    </source>
</evidence>
<evidence type="ECO:0000313" key="2">
    <source>
        <dbReference type="EMBL" id="VDO19784.1"/>
    </source>
</evidence>
<reference evidence="4" key="2">
    <citation type="submission" date="2019-09" db="UniProtKB">
        <authorList>
            <consortium name="WormBaseParasite"/>
        </authorList>
    </citation>
    <scope>IDENTIFICATION</scope>
</reference>